<organism evidence="3 4">
    <name type="scientific">Streptomyces andamanensis</name>
    <dbReference type="NCBI Taxonomy" id="1565035"/>
    <lineage>
        <taxon>Bacteria</taxon>
        <taxon>Bacillati</taxon>
        <taxon>Actinomycetota</taxon>
        <taxon>Actinomycetes</taxon>
        <taxon>Kitasatosporales</taxon>
        <taxon>Streptomycetaceae</taxon>
        <taxon>Streptomyces</taxon>
    </lineage>
</organism>
<dbReference type="PROSITE" id="PS50231">
    <property type="entry name" value="RICIN_B_LECTIN"/>
    <property type="match status" value="1"/>
</dbReference>
<dbReference type="Pfam" id="PF00652">
    <property type="entry name" value="Ricin_B_lectin"/>
    <property type="match status" value="1"/>
</dbReference>
<dbReference type="InterPro" id="IPR000772">
    <property type="entry name" value="Ricin_B_lectin"/>
</dbReference>
<evidence type="ECO:0000313" key="3">
    <source>
        <dbReference type="EMBL" id="MFC4326433.1"/>
    </source>
</evidence>
<dbReference type="EMBL" id="JBHSDP010000002">
    <property type="protein sequence ID" value="MFC4326433.1"/>
    <property type="molecule type" value="Genomic_DNA"/>
</dbReference>
<feature type="chain" id="PRO_5045416875" evidence="1">
    <location>
        <begin position="36"/>
        <end position="179"/>
    </location>
</feature>
<keyword evidence="4" id="KW-1185">Reference proteome</keyword>
<evidence type="ECO:0000313" key="4">
    <source>
        <dbReference type="Proteomes" id="UP001595824"/>
    </source>
</evidence>
<feature type="signal peptide" evidence="1">
    <location>
        <begin position="1"/>
        <end position="35"/>
    </location>
</feature>
<accession>A0ABV8T5N8</accession>
<evidence type="ECO:0000256" key="1">
    <source>
        <dbReference type="SAM" id="SignalP"/>
    </source>
</evidence>
<keyword evidence="1" id="KW-0732">Signal</keyword>
<name>A0ABV8T5N8_9ACTN</name>
<evidence type="ECO:0000259" key="2">
    <source>
        <dbReference type="Pfam" id="PF00652"/>
    </source>
</evidence>
<protein>
    <submittedName>
        <fullName evidence="3">RICIN domain-containing protein</fullName>
    </submittedName>
</protein>
<gene>
    <name evidence="3" type="ORF">ACFPC0_01025</name>
</gene>
<feature type="domain" description="Ricin B lectin" evidence="2">
    <location>
        <begin position="66"/>
        <end position="178"/>
    </location>
</feature>
<dbReference type="SUPFAM" id="SSF50370">
    <property type="entry name" value="Ricin B-like lectins"/>
    <property type="match status" value="1"/>
</dbReference>
<sequence length="179" mass="19545">MNVQDPTSGHRLRRAVVVLASAACLSTGVAGVAGADAPARDGSRTVSTRTVSAGTVSAAAVEHYGNMATGGCLDDSEYGFRGYQCNNSNYQNWSVRIWQEDGTRQFRNVFTGRCMYGGVGAGARPETRACDSSKQQSWWVYARGDQVSFENQATGLCLDDSEYGLRMMVCTHNRYQTWR</sequence>
<dbReference type="InterPro" id="IPR035992">
    <property type="entry name" value="Ricin_B-like_lectins"/>
</dbReference>
<dbReference type="Proteomes" id="UP001595824">
    <property type="component" value="Unassembled WGS sequence"/>
</dbReference>
<proteinExistence type="predicted"/>
<dbReference type="Gene3D" id="2.80.10.50">
    <property type="match status" value="1"/>
</dbReference>
<dbReference type="RefSeq" id="WP_381736498.1">
    <property type="nucleotide sequence ID" value="NZ_JBHSDP010000002.1"/>
</dbReference>
<comment type="caution">
    <text evidence="3">The sequence shown here is derived from an EMBL/GenBank/DDBJ whole genome shotgun (WGS) entry which is preliminary data.</text>
</comment>
<reference evidence="4" key="1">
    <citation type="journal article" date="2019" name="Int. J. Syst. Evol. Microbiol.">
        <title>The Global Catalogue of Microorganisms (GCM) 10K type strain sequencing project: providing services to taxonomists for standard genome sequencing and annotation.</title>
        <authorList>
            <consortium name="The Broad Institute Genomics Platform"/>
            <consortium name="The Broad Institute Genome Sequencing Center for Infectious Disease"/>
            <person name="Wu L."/>
            <person name="Ma J."/>
        </authorList>
    </citation>
    <scope>NUCLEOTIDE SEQUENCE [LARGE SCALE GENOMIC DNA]</scope>
    <source>
        <strain evidence="4">PCU 347</strain>
    </source>
</reference>
<dbReference type="CDD" id="cd23415">
    <property type="entry name" value="beta-trefoil_Ricin_AH"/>
    <property type="match status" value="1"/>
</dbReference>